<evidence type="ECO:0000313" key="6">
    <source>
        <dbReference type="Proteomes" id="UP001626549"/>
    </source>
</evidence>
<evidence type="ECO:0000256" key="1">
    <source>
        <dbReference type="ARBA" id="ARBA00023015"/>
    </source>
</evidence>
<dbReference type="EMBL" id="CP136865">
    <property type="protein sequence ID" value="WOJ97757.1"/>
    <property type="molecule type" value="Genomic_DNA"/>
</dbReference>
<dbReference type="Proteomes" id="UP001626549">
    <property type="component" value="Chromosome"/>
</dbReference>
<dbReference type="PANTHER" id="PTHR47894">
    <property type="entry name" value="HTH-TYPE TRANSCRIPTIONAL REGULATOR GADX"/>
    <property type="match status" value="1"/>
</dbReference>
<protein>
    <submittedName>
        <fullName evidence="5">AraC family transcriptional regulator</fullName>
    </submittedName>
</protein>
<keyword evidence="2" id="KW-0238">DNA-binding</keyword>
<keyword evidence="6" id="KW-1185">Reference proteome</keyword>
<dbReference type="SUPFAM" id="SSF46689">
    <property type="entry name" value="Homeodomain-like"/>
    <property type="match status" value="1"/>
</dbReference>
<keyword evidence="1" id="KW-0805">Transcription regulation</keyword>
<dbReference type="Gene3D" id="1.10.10.60">
    <property type="entry name" value="Homeodomain-like"/>
    <property type="match status" value="1"/>
</dbReference>
<accession>A0ABZ0IFD9</accession>
<dbReference type="PANTHER" id="PTHR47894:SF1">
    <property type="entry name" value="HTH-TYPE TRANSCRIPTIONAL REGULATOR VQSM"/>
    <property type="match status" value="1"/>
</dbReference>
<dbReference type="RefSeq" id="WP_407328757.1">
    <property type="nucleotide sequence ID" value="NZ_CP136865.1"/>
</dbReference>
<name>A0ABZ0IFD9_9GAMM</name>
<dbReference type="Pfam" id="PF12833">
    <property type="entry name" value="HTH_18"/>
    <property type="match status" value="1"/>
</dbReference>
<dbReference type="InterPro" id="IPR020449">
    <property type="entry name" value="Tscrpt_reg_AraC-type_HTH"/>
</dbReference>
<dbReference type="InterPro" id="IPR018060">
    <property type="entry name" value="HTH_AraC"/>
</dbReference>
<dbReference type="Pfam" id="PF12625">
    <property type="entry name" value="Arabinose_bd"/>
    <property type="match status" value="1"/>
</dbReference>
<feature type="domain" description="HTH araC/xylS-type" evidence="4">
    <location>
        <begin position="239"/>
        <end position="336"/>
    </location>
</feature>
<evidence type="ECO:0000256" key="2">
    <source>
        <dbReference type="ARBA" id="ARBA00023125"/>
    </source>
</evidence>
<reference evidence="5 6" key="1">
    <citation type="submission" date="2023-10" db="EMBL/GenBank/DDBJ databases">
        <title>Two novel species belonging to the OM43/NOR5 clade.</title>
        <authorList>
            <person name="Park M."/>
        </authorList>
    </citation>
    <scope>NUCLEOTIDE SEQUENCE [LARGE SCALE GENOMIC DNA]</scope>
    <source>
        <strain evidence="5 6">IMCC45268</strain>
    </source>
</reference>
<proteinExistence type="predicted"/>
<evidence type="ECO:0000313" key="5">
    <source>
        <dbReference type="EMBL" id="WOJ97757.1"/>
    </source>
</evidence>
<organism evidence="5 6">
    <name type="scientific">Congregibacter brevis</name>
    <dbReference type="NCBI Taxonomy" id="3081201"/>
    <lineage>
        <taxon>Bacteria</taxon>
        <taxon>Pseudomonadati</taxon>
        <taxon>Pseudomonadota</taxon>
        <taxon>Gammaproteobacteria</taxon>
        <taxon>Cellvibrionales</taxon>
        <taxon>Halieaceae</taxon>
        <taxon>Congregibacter</taxon>
    </lineage>
</organism>
<sequence length="345" mass="38430">MEARELNSYVRHTLRVLEDQGVDVRPLIESFGIDAAALESQEDQLSQSDYGRLVDAIVAQYPDLGLGLRDGRGVTLLDHGLLGYAMFASQNLGKAIERHSKYQDVIGAALQTRLFVEDELACLRVVCIVRPELVNTPAKLHYETERLLAQWAEIGPAFGESRHWFTRIDLDYSAPGYLDLYSEVLGPEVHFGREHTQIVFPHRLLDQALNFANEQAAALCEQQCAALLGEMQAVQGFTGQVRRLLANAPGHHPSIEEAASKLAMSERSLRRRLAEEGTTYKEVVLDFRMELASSYLRGQEMSIQEVAFLAGYADASNFHRTFSRYFGATPGEFRSAKQGPAAADL</sequence>
<evidence type="ECO:0000259" key="4">
    <source>
        <dbReference type="PROSITE" id="PS01124"/>
    </source>
</evidence>
<dbReference type="PROSITE" id="PS00041">
    <property type="entry name" value="HTH_ARAC_FAMILY_1"/>
    <property type="match status" value="1"/>
</dbReference>
<keyword evidence="3" id="KW-0804">Transcription</keyword>
<dbReference type="InterPro" id="IPR018062">
    <property type="entry name" value="HTH_AraC-typ_CS"/>
</dbReference>
<dbReference type="SMART" id="SM00342">
    <property type="entry name" value="HTH_ARAC"/>
    <property type="match status" value="1"/>
</dbReference>
<gene>
    <name evidence="5" type="ORF">R0137_04075</name>
</gene>
<dbReference type="InterPro" id="IPR032687">
    <property type="entry name" value="AraC-type_N"/>
</dbReference>
<dbReference type="PROSITE" id="PS01124">
    <property type="entry name" value="HTH_ARAC_FAMILY_2"/>
    <property type="match status" value="1"/>
</dbReference>
<dbReference type="InterPro" id="IPR009057">
    <property type="entry name" value="Homeodomain-like_sf"/>
</dbReference>
<dbReference type="PRINTS" id="PR00032">
    <property type="entry name" value="HTHARAC"/>
</dbReference>
<evidence type="ECO:0000256" key="3">
    <source>
        <dbReference type="ARBA" id="ARBA00023163"/>
    </source>
</evidence>